<comment type="caution">
    <text evidence="2">The sequence shown here is derived from an EMBL/GenBank/DDBJ whole genome shotgun (WGS) entry which is preliminary data.</text>
</comment>
<dbReference type="InterPro" id="IPR017481">
    <property type="entry name" value="CHP03032"/>
</dbReference>
<sequence>MQQQSTASTPSPPLEVFCSRQFLEWLHEQQISIAFTTYQTSRLCLIGVNSAGNLSGFERLFDRAMGLYATSERLYLSTKYQIWQIDNVLNPEQLYNGYDKLYIPRIGYTTGDLDIHDVPVNSSGKVIFVSS</sequence>
<accession>A0AAV3XM97</accession>
<gene>
    <name evidence="2" type="ORF">MiSe_82820</name>
</gene>
<organism evidence="2 3">
    <name type="scientific">Microseira wollei NIES-4236</name>
    <dbReference type="NCBI Taxonomy" id="2530354"/>
    <lineage>
        <taxon>Bacteria</taxon>
        <taxon>Bacillati</taxon>
        <taxon>Cyanobacteriota</taxon>
        <taxon>Cyanophyceae</taxon>
        <taxon>Oscillatoriophycideae</taxon>
        <taxon>Aerosakkonematales</taxon>
        <taxon>Aerosakkonemataceae</taxon>
        <taxon>Microseira</taxon>
    </lineage>
</organism>
<proteinExistence type="predicted"/>
<evidence type="ECO:0000259" key="1">
    <source>
        <dbReference type="Pfam" id="PF16261"/>
    </source>
</evidence>
<name>A0AAV3XM97_9CYAN</name>
<reference evidence="2" key="1">
    <citation type="submission" date="2019-10" db="EMBL/GenBank/DDBJ databases">
        <title>Draft genome sequece of Microseira wollei NIES-4236.</title>
        <authorList>
            <person name="Yamaguchi H."/>
            <person name="Suzuki S."/>
            <person name="Kawachi M."/>
        </authorList>
    </citation>
    <scope>NUCLEOTIDE SEQUENCE</scope>
    <source>
        <strain evidence="2">NIES-4236</strain>
    </source>
</reference>
<dbReference type="AlphaFoldDB" id="A0AAV3XM97"/>
<protein>
    <recommendedName>
        <fullName evidence="1">Conserved hypothetical protein CHP03032 domain-containing protein</fullName>
    </recommendedName>
</protein>
<feature type="domain" description="Conserved hypothetical protein CHP03032" evidence="1">
    <location>
        <begin position="20"/>
        <end position="130"/>
    </location>
</feature>
<dbReference type="Proteomes" id="UP001050975">
    <property type="component" value="Unassembled WGS sequence"/>
</dbReference>
<keyword evidence="3" id="KW-1185">Reference proteome</keyword>
<dbReference type="Pfam" id="PF16261">
    <property type="entry name" value="DUF4915"/>
    <property type="match status" value="1"/>
</dbReference>
<evidence type="ECO:0000313" key="3">
    <source>
        <dbReference type="Proteomes" id="UP001050975"/>
    </source>
</evidence>
<evidence type="ECO:0000313" key="2">
    <source>
        <dbReference type="EMBL" id="GET43458.1"/>
    </source>
</evidence>
<dbReference type="EMBL" id="BLAY01000223">
    <property type="protein sequence ID" value="GET43458.1"/>
    <property type="molecule type" value="Genomic_DNA"/>
</dbReference>